<dbReference type="OrthoDB" id="10016841at2"/>
<name>A0A8J3E7R1_9GAMM</name>
<feature type="signal peptide" evidence="1">
    <location>
        <begin position="1"/>
        <end position="20"/>
    </location>
</feature>
<dbReference type="EMBL" id="BMJS01000005">
    <property type="protein sequence ID" value="GGF92573.1"/>
    <property type="molecule type" value="Genomic_DNA"/>
</dbReference>
<feature type="chain" id="PRO_5035326234" description="Secretin/TonB short N-terminal domain-containing protein" evidence="1">
    <location>
        <begin position="21"/>
        <end position="308"/>
    </location>
</feature>
<keyword evidence="1" id="KW-0732">Signal</keyword>
<dbReference type="RefSeq" id="WP_117002081.1">
    <property type="nucleotide sequence ID" value="NZ_BMJS01000005.1"/>
</dbReference>
<accession>A0A8J3E7R1</accession>
<reference evidence="2" key="2">
    <citation type="submission" date="2020-09" db="EMBL/GenBank/DDBJ databases">
        <authorList>
            <person name="Sun Q."/>
            <person name="Zhou Y."/>
        </authorList>
    </citation>
    <scope>NUCLEOTIDE SEQUENCE</scope>
    <source>
        <strain evidence="2">CGMCC 1.15758</strain>
    </source>
</reference>
<dbReference type="Proteomes" id="UP000636949">
    <property type="component" value="Unassembled WGS sequence"/>
</dbReference>
<dbReference type="AlphaFoldDB" id="A0A8J3E7R1"/>
<protein>
    <recommendedName>
        <fullName evidence="4">Secretin/TonB short N-terminal domain-containing protein</fullName>
    </recommendedName>
</protein>
<evidence type="ECO:0000313" key="3">
    <source>
        <dbReference type="Proteomes" id="UP000636949"/>
    </source>
</evidence>
<evidence type="ECO:0000256" key="1">
    <source>
        <dbReference type="SAM" id="SignalP"/>
    </source>
</evidence>
<comment type="caution">
    <text evidence="2">The sequence shown here is derived from an EMBL/GenBank/DDBJ whole genome shotgun (WGS) entry which is preliminary data.</text>
</comment>
<organism evidence="2 3">
    <name type="scientific">Cysteiniphilum litorale</name>
    <dbReference type="NCBI Taxonomy" id="2056700"/>
    <lineage>
        <taxon>Bacteria</taxon>
        <taxon>Pseudomonadati</taxon>
        <taxon>Pseudomonadota</taxon>
        <taxon>Gammaproteobacteria</taxon>
        <taxon>Thiotrichales</taxon>
        <taxon>Fastidiosibacteraceae</taxon>
        <taxon>Cysteiniphilum</taxon>
    </lineage>
</organism>
<keyword evidence="3" id="KW-1185">Reference proteome</keyword>
<evidence type="ECO:0008006" key="4">
    <source>
        <dbReference type="Google" id="ProtNLM"/>
    </source>
</evidence>
<reference evidence="2" key="1">
    <citation type="journal article" date="2014" name="Int. J. Syst. Evol. Microbiol.">
        <title>Complete genome sequence of Corynebacterium casei LMG S-19264T (=DSM 44701T), isolated from a smear-ripened cheese.</title>
        <authorList>
            <consortium name="US DOE Joint Genome Institute (JGI-PGF)"/>
            <person name="Walter F."/>
            <person name="Albersmeier A."/>
            <person name="Kalinowski J."/>
            <person name="Ruckert C."/>
        </authorList>
    </citation>
    <scope>NUCLEOTIDE SEQUENCE</scope>
    <source>
        <strain evidence="2">CGMCC 1.15758</strain>
    </source>
</reference>
<evidence type="ECO:0000313" key="2">
    <source>
        <dbReference type="EMBL" id="GGF92573.1"/>
    </source>
</evidence>
<proteinExistence type="predicted"/>
<gene>
    <name evidence="2" type="ORF">GCM10010995_07150</name>
</gene>
<sequence>MNIKQLMAPLLLASAVSAYADMSILSSIPEVPTSNGSKIHAQLNNIPLKALLLSIYPGYTISLNQVDDIPISIPATKNDAVSILQEVSKIYHLSFDVNPDKQTVTVKPQQTITYQSYLNGWKDLQSKADLLSQTQAELAAQKKALEKAYADSPYPVPDIKAEHINTTTKTQALTLVVSPFISDELEIEIDNMYKKHLLSQQFKDYLKEKHLSFYQNDKTHKLSIASTESIAKTLAQEHVYYAIKGSQLKATIYQWAKKDKLSINADVLPDASLKTNVIYAGSLTTNNLADNPLYQLISDALGWEKNDA</sequence>